<protein>
    <recommendedName>
        <fullName evidence="1">CD-NTase associated protein 4-like DNA endonuclease domain-containing protein</fullName>
    </recommendedName>
</protein>
<organism evidence="2 3">
    <name type="scientific">Alysiella filiformis DSM 16848</name>
    <dbReference type="NCBI Taxonomy" id="1120981"/>
    <lineage>
        <taxon>Bacteria</taxon>
        <taxon>Pseudomonadati</taxon>
        <taxon>Pseudomonadota</taxon>
        <taxon>Betaproteobacteria</taxon>
        <taxon>Neisseriales</taxon>
        <taxon>Neisseriaceae</taxon>
        <taxon>Alysiella</taxon>
    </lineage>
</organism>
<dbReference type="GO" id="GO:0004518">
    <property type="term" value="F:nuclease activity"/>
    <property type="evidence" value="ECO:0007669"/>
    <property type="project" value="InterPro"/>
</dbReference>
<dbReference type="Proteomes" id="UP000219669">
    <property type="component" value="Unassembled WGS sequence"/>
</dbReference>
<accession>A0A286EG04</accession>
<dbReference type="EMBL" id="OCNF01000019">
    <property type="protein sequence ID" value="SOD69841.1"/>
    <property type="molecule type" value="Genomic_DNA"/>
</dbReference>
<dbReference type="RefSeq" id="WP_097114836.1">
    <property type="nucleotide sequence ID" value="NZ_CP083931.1"/>
</dbReference>
<gene>
    <name evidence="2" type="ORF">SAMN02746062_01856</name>
</gene>
<feature type="domain" description="CD-NTase associated protein 4-like DNA endonuclease" evidence="1">
    <location>
        <begin position="14"/>
        <end position="218"/>
    </location>
</feature>
<evidence type="ECO:0000313" key="3">
    <source>
        <dbReference type="Proteomes" id="UP000219669"/>
    </source>
</evidence>
<dbReference type="AlphaFoldDB" id="A0A286EG04"/>
<dbReference type="Pfam" id="PF14130">
    <property type="entry name" value="Cap4_nuclease"/>
    <property type="match status" value="1"/>
</dbReference>
<reference evidence="2 3" key="1">
    <citation type="submission" date="2017-09" db="EMBL/GenBank/DDBJ databases">
        <authorList>
            <person name="Ehlers B."/>
            <person name="Leendertz F.H."/>
        </authorList>
    </citation>
    <scope>NUCLEOTIDE SEQUENCE [LARGE SCALE GENOMIC DNA]</scope>
    <source>
        <strain evidence="2 3">DSM 16848</strain>
    </source>
</reference>
<sequence>MNTKNPLYFEQREKSGSSTFTKFYYQYNWALNQALDNLSNNKEYIVFLETHEDVVFADSYKNESNFDFFQVKETKTFSLKQLCTRDKNTKNSILGKLILSIHNKPYKNQVRSLCIVASNGFDFKRILKNNTILSIYSIYDLNDRSVDEVTKCLKEEIGNDIDISKINFHHSKLSVEFDGLQHQMIGKIATLMKKLFPKSYYDAEDAYRAIIDEMCRKGTNTQDYKIWEDFVANKGLKSSEIENIIKTKTTNDFENIRDCFNDISNDLNINAFKKAHIKKSIQNIHAEICSLNLYYIKIYEIINKYIKENQINIYETNANMVINTILKDLGEKIDDINSYEMIVYCLIRRILDESV</sequence>
<proteinExistence type="predicted"/>
<evidence type="ECO:0000313" key="2">
    <source>
        <dbReference type="EMBL" id="SOD69841.1"/>
    </source>
</evidence>
<dbReference type="InterPro" id="IPR025382">
    <property type="entry name" value="Cap4-like_endonuclease_dom"/>
</dbReference>
<dbReference type="OrthoDB" id="6678516at2"/>
<keyword evidence="3" id="KW-1185">Reference proteome</keyword>
<name>A0A286EG04_9NEIS</name>
<evidence type="ECO:0000259" key="1">
    <source>
        <dbReference type="Pfam" id="PF14130"/>
    </source>
</evidence>